<evidence type="ECO:0000313" key="1">
    <source>
        <dbReference type="EMBL" id="CAI9700660.1"/>
    </source>
</evidence>
<dbReference type="Proteomes" id="UP001162501">
    <property type="component" value="Chromosome 21"/>
</dbReference>
<proteinExistence type="predicted"/>
<accession>A0ACB0EJ23</accession>
<organism evidence="1 2">
    <name type="scientific">Rangifer tarandus platyrhynchus</name>
    <name type="common">Svalbard reindeer</name>
    <dbReference type="NCBI Taxonomy" id="3082113"/>
    <lineage>
        <taxon>Eukaryota</taxon>
        <taxon>Metazoa</taxon>
        <taxon>Chordata</taxon>
        <taxon>Craniata</taxon>
        <taxon>Vertebrata</taxon>
        <taxon>Euteleostomi</taxon>
        <taxon>Mammalia</taxon>
        <taxon>Eutheria</taxon>
        <taxon>Laurasiatheria</taxon>
        <taxon>Artiodactyla</taxon>
        <taxon>Ruminantia</taxon>
        <taxon>Pecora</taxon>
        <taxon>Cervidae</taxon>
        <taxon>Odocoileinae</taxon>
        <taxon>Rangifer</taxon>
    </lineage>
</organism>
<evidence type="ECO:0000313" key="2">
    <source>
        <dbReference type="Proteomes" id="UP001162501"/>
    </source>
</evidence>
<name>A0ACB0EJ23_RANTA</name>
<gene>
    <name evidence="1" type="ORF">MRATA1EN3_LOCUS11873</name>
</gene>
<sequence length="211" mass="21704">MTQSRAPSPLPAEARLAPSGPGAYLAGRRTRTSSSLLRAAPPTGPRAARAAPGLPRRFCRPRYDVAMATGRRRRGGSQAGDAAGGGRGDRKCPGGSAHPGPGPGPAPHGAWSGDRAPPGPNLDAGVAGTAARDPPLQRPGLRTRARVTFEFGPRDLASGVRTSALQNRILESSSPAPLPRPAAHMFATDEHAFQGTVTPQLPHPAPSTLPQ</sequence>
<dbReference type="EMBL" id="OX596105">
    <property type="protein sequence ID" value="CAI9700660.1"/>
    <property type="molecule type" value="Genomic_DNA"/>
</dbReference>
<reference evidence="1" key="1">
    <citation type="submission" date="2023-05" db="EMBL/GenBank/DDBJ databases">
        <authorList>
            <consortium name="ELIXIR-Norway"/>
        </authorList>
    </citation>
    <scope>NUCLEOTIDE SEQUENCE</scope>
</reference>
<protein>
    <submittedName>
        <fullName evidence="1">Uncharacterized protein</fullName>
    </submittedName>
</protein>